<keyword evidence="3" id="KW-1185">Reference proteome</keyword>
<organism evidence="5">
    <name type="scientific">Gongylonema pulchrum</name>
    <dbReference type="NCBI Taxonomy" id="637853"/>
    <lineage>
        <taxon>Eukaryota</taxon>
        <taxon>Metazoa</taxon>
        <taxon>Ecdysozoa</taxon>
        <taxon>Nematoda</taxon>
        <taxon>Chromadorea</taxon>
        <taxon>Rhabditida</taxon>
        <taxon>Spirurina</taxon>
        <taxon>Spiruromorpha</taxon>
        <taxon>Spiruroidea</taxon>
        <taxon>Gongylonematidae</taxon>
        <taxon>Gongylonema</taxon>
    </lineage>
</organism>
<reference evidence="1 3" key="2">
    <citation type="submission" date="2018-11" db="EMBL/GenBank/DDBJ databases">
        <authorList>
            <consortium name="Pathogen Informatics"/>
        </authorList>
    </citation>
    <scope>NUCLEOTIDE SEQUENCE [LARGE SCALE GENOMIC DNA]</scope>
</reference>
<dbReference type="WBParaSite" id="GPUH_0002072401-mRNA-1">
    <property type="protein sequence ID" value="GPUH_0002072401-mRNA-1"/>
    <property type="gene ID" value="GPUH_0002072401"/>
</dbReference>
<gene>
    <name evidence="1" type="ORF">GPUH_LOCUS11105</name>
    <name evidence="2" type="ORF">GPUH_LOCUS20699</name>
</gene>
<dbReference type="Proteomes" id="UP000271098">
    <property type="component" value="Unassembled WGS sequence"/>
</dbReference>
<dbReference type="EMBL" id="UYRT01078345">
    <property type="protein sequence ID" value="VDN18342.1"/>
    <property type="molecule type" value="Genomic_DNA"/>
</dbReference>
<evidence type="ECO:0000313" key="2">
    <source>
        <dbReference type="EMBL" id="VDN36595.1"/>
    </source>
</evidence>
<name>A0A183EIA8_9BILA</name>
<evidence type="ECO:0000313" key="5">
    <source>
        <dbReference type="WBParaSite" id="GPUH_0002072401-mRNA-1"/>
    </source>
</evidence>
<evidence type="ECO:0000313" key="3">
    <source>
        <dbReference type="Proteomes" id="UP000271098"/>
    </source>
</evidence>
<evidence type="ECO:0000313" key="4">
    <source>
        <dbReference type="WBParaSite" id="GPUH_0001111801-mRNA-1"/>
    </source>
</evidence>
<dbReference type="EMBL" id="UYRT01090931">
    <property type="protein sequence ID" value="VDN36595.1"/>
    <property type="molecule type" value="Genomic_DNA"/>
</dbReference>
<dbReference type="OrthoDB" id="9978016at2759"/>
<sequence>MEGRYVHASEYYQTYQSLSPLSPSIQPLFAAYCQMLINPENAETFSAGNTSMFTTVHSMDLKFIYIDQM</sequence>
<accession>A0A183EIA8</accession>
<reference evidence="4 5" key="1">
    <citation type="submission" date="2016-06" db="UniProtKB">
        <authorList>
            <consortium name="WormBaseParasite"/>
        </authorList>
    </citation>
    <scope>IDENTIFICATION</scope>
</reference>
<dbReference type="AlphaFoldDB" id="A0A183EIA8"/>
<evidence type="ECO:0000313" key="1">
    <source>
        <dbReference type="EMBL" id="VDN18342.1"/>
    </source>
</evidence>
<proteinExistence type="predicted"/>
<dbReference type="WBParaSite" id="GPUH_0001111801-mRNA-1">
    <property type="protein sequence ID" value="GPUH_0001111801-mRNA-1"/>
    <property type="gene ID" value="GPUH_0001111801"/>
</dbReference>
<protein>
    <submittedName>
        <fullName evidence="4 5">NTF2 domain-containing protein</fullName>
    </submittedName>
</protein>